<dbReference type="PROSITE" id="PS50949">
    <property type="entry name" value="HTH_GNTR"/>
    <property type="match status" value="1"/>
</dbReference>
<dbReference type="PRINTS" id="PR00035">
    <property type="entry name" value="HTHGNTR"/>
</dbReference>
<evidence type="ECO:0000313" key="5">
    <source>
        <dbReference type="EMBL" id="SDR22251.1"/>
    </source>
</evidence>
<dbReference type="CDD" id="cd07377">
    <property type="entry name" value="WHTH_GntR"/>
    <property type="match status" value="1"/>
</dbReference>
<evidence type="ECO:0000259" key="4">
    <source>
        <dbReference type="PROSITE" id="PS50949"/>
    </source>
</evidence>
<dbReference type="InterPro" id="IPR036390">
    <property type="entry name" value="WH_DNA-bd_sf"/>
</dbReference>
<dbReference type="Pfam" id="PF00392">
    <property type="entry name" value="GntR"/>
    <property type="match status" value="1"/>
</dbReference>
<dbReference type="AlphaFoldDB" id="A0A1H1HA48"/>
<dbReference type="RefSeq" id="WP_074767280.1">
    <property type="nucleotide sequence ID" value="NZ_FNKP01000002.1"/>
</dbReference>
<dbReference type="PANTHER" id="PTHR43537">
    <property type="entry name" value="TRANSCRIPTIONAL REGULATOR, GNTR FAMILY"/>
    <property type="match status" value="1"/>
</dbReference>
<dbReference type="PANTHER" id="PTHR43537:SF44">
    <property type="entry name" value="GNTR FAMILY REGULATORY PROTEIN"/>
    <property type="match status" value="1"/>
</dbReference>
<dbReference type="SUPFAM" id="SSF48008">
    <property type="entry name" value="GntR ligand-binding domain-like"/>
    <property type="match status" value="1"/>
</dbReference>
<evidence type="ECO:0000256" key="3">
    <source>
        <dbReference type="ARBA" id="ARBA00023163"/>
    </source>
</evidence>
<dbReference type="SUPFAM" id="SSF46785">
    <property type="entry name" value="Winged helix' DNA-binding domain"/>
    <property type="match status" value="1"/>
</dbReference>
<evidence type="ECO:0000256" key="1">
    <source>
        <dbReference type="ARBA" id="ARBA00023015"/>
    </source>
</evidence>
<dbReference type="InterPro" id="IPR000524">
    <property type="entry name" value="Tscrpt_reg_HTH_GntR"/>
</dbReference>
<dbReference type="OrthoDB" id="9028214at2"/>
<dbReference type="Proteomes" id="UP000183487">
    <property type="component" value="Unassembled WGS sequence"/>
</dbReference>
<keyword evidence="2" id="KW-0238">DNA-binding</keyword>
<dbReference type="GO" id="GO:0003700">
    <property type="term" value="F:DNA-binding transcription factor activity"/>
    <property type="evidence" value="ECO:0007669"/>
    <property type="project" value="InterPro"/>
</dbReference>
<organism evidence="5 6">
    <name type="scientific">Paraburkholderia fungorum</name>
    <dbReference type="NCBI Taxonomy" id="134537"/>
    <lineage>
        <taxon>Bacteria</taxon>
        <taxon>Pseudomonadati</taxon>
        <taxon>Pseudomonadota</taxon>
        <taxon>Betaproteobacteria</taxon>
        <taxon>Burkholderiales</taxon>
        <taxon>Burkholderiaceae</taxon>
        <taxon>Paraburkholderia</taxon>
    </lineage>
</organism>
<dbReference type="InterPro" id="IPR036388">
    <property type="entry name" value="WH-like_DNA-bd_sf"/>
</dbReference>
<gene>
    <name evidence="5" type="ORF">SAMN05443245_3675</name>
</gene>
<dbReference type="InterPro" id="IPR008920">
    <property type="entry name" value="TF_FadR/GntR_C"/>
</dbReference>
<keyword evidence="1" id="KW-0805">Transcription regulation</keyword>
<dbReference type="GO" id="GO:0003677">
    <property type="term" value="F:DNA binding"/>
    <property type="evidence" value="ECO:0007669"/>
    <property type="project" value="UniProtKB-KW"/>
</dbReference>
<dbReference type="InterPro" id="IPR011711">
    <property type="entry name" value="GntR_C"/>
</dbReference>
<keyword evidence="6" id="KW-1185">Reference proteome</keyword>
<dbReference type="SMART" id="SM00345">
    <property type="entry name" value="HTH_GNTR"/>
    <property type="match status" value="1"/>
</dbReference>
<sequence length="256" mass="28561">MFEREPVVGTMTAQVARIVGMRIVSGEFGPGDLLPVESELCSEYRVSRTTVREAIKQLTGKRLIEVSPKIGTRVLPFSDWNLLDRDVLAWRLNAQFDSKIVEDIFEMRICFEPRASFLAARHGSDEDLQLIDRRYRELASAYASPSAQSDVRASVEAVLEFHMAIITMSQNGMFITIGSAIKAALRVSSEMLYRQAAKPSEDIALHDDVRSRIVSRQPEEASAAMTRLLAASRERMLRYTITPKEAGGGVKNLPPS</sequence>
<dbReference type="Pfam" id="PF07729">
    <property type="entry name" value="FCD"/>
    <property type="match status" value="1"/>
</dbReference>
<dbReference type="SMART" id="SM00895">
    <property type="entry name" value="FCD"/>
    <property type="match status" value="1"/>
</dbReference>
<dbReference type="EMBL" id="FNKP01000002">
    <property type="protein sequence ID" value="SDR22251.1"/>
    <property type="molecule type" value="Genomic_DNA"/>
</dbReference>
<evidence type="ECO:0000256" key="2">
    <source>
        <dbReference type="ARBA" id="ARBA00023125"/>
    </source>
</evidence>
<proteinExistence type="predicted"/>
<feature type="domain" description="HTH gntR-type" evidence="4">
    <location>
        <begin position="9"/>
        <end position="77"/>
    </location>
</feature>
<dbReference type="Gene3D" id="1.20.120.530">
    <property type="entry name" value="GntR ligand-binding domain-like"/>
    <property type="match status" value="1"/>
</dbReference>
<protein>
    <submittedName>
        <fullName evidence="5">Transcriptional regulator, GntR family</fullName>
    </submittedName>
</protein>
<accession>A0A1H1HA48</accession>
<keyword evidence="3" id="KW-0804">Transcription</keyword>
<reference evidence="6" key="1">
    <citation type="submission" date="2016-10" db="EMBL/GenBank/DDBJ databases">
        <authorList>
            <person name="Varghese N."/>
        </authorList>
    </citation>
    <scope>NUCLEOTIDE SEQUENCE [LARGE SCALE GENOMIC DNA]</scope>
    <source>
        <strain evidence="6">GAS106B</strain>
    </source>
</reference>
<evidence type="ECO:0000313" key="6">
    <source>
        <dbReference type="Proteomes" id="UP000183487"/>
    </source>
</evidence>
<name>A0A1H1HA48_9BURK</name>
<dbReference type="Gene3D" id="1.10.10.10">
    <property type="entry name" value="Winged helix-like DNA-binding domain superfamily/Winged helix DNA-binding domain"/>
    <property type="match status" value="1"/>
</dbReference>